<dbReference type="PANTHER" id="PTHR21093">
    <property type="entry name" value="DIVERGENT PROTEIN KINASE DOMAIN 1C-RELATED"/>
    <property type="match status" value="1"/>
</dbReference>
<protein>
    <submittedName>
        <fullName evidence="5">PIP49_C domain-containing protein</fullName>
    </submittedName>
</protein>
<sequence length="346" mass="40675">MLFAVTLLTVYLIYSHKHSNSLYFRPNGILIDLCKAFEQEQVSGDICNRLCYTRSWNVVDFYQGNKVVITLKRGGQEVVLKSIHPFIKQFEEISMRVKEETFTDAVLDLINENLHLGWPKTFKRHLIEMLWPAYLRSSHKPLTEADRRSLWALIAQDEFIVFRLLTISRVTPRIVGTCGHFYQVEHLVPFRMKGYYKKLKTKILIHLMGTLKLFEEFLNDPLQWCDVKFDNLGLAADYPKRFMVMDADMLYTTSRLNDILKKRACRTDDDCQFFDCISSCDNSTNHCKVRANNNLQVFCEKLISPMFDKHSTFKNRYLMACDEEDVSMEDRMNSLRLAWAWNLPDV</sequence>
<feature type="domain" description="FAM69 protein-kinase" evidence="2">
    <location>
        <begin position="150"/>
        <end position="306"/>
    </location>
</feature>
<dbReference type="Proteomes" id="UP000274131">
    <property type="component" value="Unassembled WGS sequence"/>
</dbReference>
<name>A0A158QAJ9_ENTVE</name>
<gene>
    <name evidence="3" type="ORF">EVEC_LOCUS5166</name>
</gene>
<feature type="signal peptide" evidence="1">
    <location>
        <begin position="1"/>
        <end position="15"/>
    </location>
</feature>
<proteinExistence type="predicted"/>
<dbReference type="Pfam" id="PF12260">
    <property type="entry name" value="PIP49_C"/>
    <property type="match status" value="1"/>
</dbReference>
<dbReference type="WBParaSite" id="EVEC_0000555501-mRNA-1">
    <property type="protein sequence ID" value="EVEC_0000555501-mRNA-1"/>
    <property type="gene ID" value="EVEC_0000555501"/>
</dbReference>
<reference evidence="3 4" key="2">
    <citation type="submission" date="2018-10" db="EMBL/GenBank/DDBJ databases">
        <authorList>
            <consortium name="Pathogen Informatics"/>
        </authorList>
    </citation>
    <scope>NUCLEOTIDE SEQUENCE [LARGE SCALE GENOMIC DNA]</scope>
</reference>
<evidence type="ECO:0000313" key="5">
    <source>
        <dbReference type="WBParaSite" id="EVEC_0000555501-mRNA-1"/>
    </source>
</evidence>
<keyword evidence="1" id="KW-0732">Signal</keyword>
<dbReference type="EMBL" id="UXUI01008073">
    <property type="protein sequence ID" value="VDD90415.1"/>
    <property type="molecule type" value="Genomic_DNA"/>
</dbReference>
<feature type="chain" id="PRO_5043135283" evidence="1">
    <location>
        <begin position="16"/>
        <end position="346"/>
    </location>
</feature>
<dbReference type="OrthoDB" id="8543887at2759"/>
<evidence type="ECO:0000313" key="3">
    <source>
        <dbReference type="EMBL" id="VDD90415.1"/>
    </source>
</evidence>
<dbReference type="AlphaFoldDB" id="A0A158QAJ9"/>
<evidence type="ECO:0000313" key="4">
    <source>
        <dbReference type="Proteomes" id="UP000274131"/>
    </source>
</evidence>
<dbReference type="InterPro" id="IPR022049">
    <property type="entry name" value="FAM69_kinase_dom"/>
</dbReference>
<dbReference type="PANTHER" id="PTHR21093:SF2">
    <property type="entry name" value="DIVERGENT PROTEIN KINASE DOMAIN 1C"/>
    <property type="match status" value="1"/>
</dbReference>
<accession>A0A158QAJ9</accession>
<reference evidence="5" key="1">
    <citation type="submission" date="2016-04" db="UniProtKB">
        <authorList>
            <consortium name="WormBaseParasite"/>
        </authorList>
    </citation>
    <scope>IDENTIFICATION</scope>
</reference>
<evidence type="ECO:0000256" key="1">
    <source>
        <dbReference type="SAM" id="SignalP"/>
    </source>
</evidence>
<evidence type="ECO:0000259" key="2">
    <source>
        <dbReference type="Pfam" id="PF12260"/>
    </source>
</evidence>
<keyword evidence="4" id="KW-1185">Reference proteome</keyword>
<organism evidence="5">
    <name type="scientific">Enterobius vermicularis</name>
    <name type="common">Human pinworm</name>
    <dbReference type="NCBI Taxonomy" id="51028"/>
    <lineage>
        <taxon>Eukaryota</taxon>
        <taxon>Metazoa</taxon>
        <taxon>Ecdysozoa</taxon>
        <taxon>Nematoda</taxon>
        <taxon>Chromadorea</taxon>
        <taxon>Rhabditida</taxon>
        <taxon>Spirurina</taxon>
        <taxon>Oxyuridomorpha</taxon>
        <taxon>Oxyuroidea</taxon>
        <taxon>Oxyuridae</taxon>
        <taxon>Enterobius</taxon>
    </lineage>
</organism>